<dbReference type="Gene3D" id="2.30.30.60">
    <property type="match status" value="1"/>
</dbReference>
<feature type="transmembrane region" description="Helical" evidence="7">
    <location>
        <begin position="61"/>
        <end position="86"/>
    </location>
</feature>
<keyword evidence="7" id="KW-0406">Ion transport</keyword>
<dbReference type="RefSeq" id="WP_281736117.1">
    <property type="nucleotide sequence ID" value="NZ_JAKETQ010000001.1"/>
</dbReference>
<sequence length="283" mass="30489">MDESVREASNLVMIPANWLLANAGSIISAILVLLFGWYLARTASRFVEHLMPRAYGVDKNFVPLVSQVTRYGILIFAVITALSLIGVASTSIYAALAAAGLAIALALQNTLANIAAGIMLILLRPIAIGEFITGDGVAGVVVEIGLFGTRLRSTSGLYIFTPNQKLWASAITNHSREPRRRIDVNVSIPDSLDIAKARKILLRVATSDKRVLIDPSPNVHVDSFSGASVAMQLRAWVATPNYLSTLYSLTEESKIALTKELNAQSEHQISVTPDPNVPSPETK</sequence>
<evidence type="ECO:0000259" key="9">
    <source>
        <dbReference type="Pfam" id="PF00924"/>
    </source>
</evidence>
<dbReference type="Pfam" id="PF21088">
    <property type="entry name" value="MS_channel_1st"/>
    <property type="match status" value="1"/>
</dbReference>
<evidence type="ECO:0000256" key="8">
    <source>
        <dbReference type="SAM" id="MobiDB-lite"/>
    </source>
</evidence>
<evidence type="ECO:0000256" key="4">
    <source>
        <dbReference type="ARBA" id="ARBA00022692"/>
    </source>
</evidence>
<organism evidence="12 13">
    <name type="scientific">Paradevosia shaoguanensis</name>
    <dbReference type="NCBI Taxonomy" id="1335043"/>
    <lineage>
        <taxon>Bacteria</taxon>
        <taxon>Pseudomonadati</taxon>
        <taxon>Pseudomonadota</taxon>
        <taxon>Alphaproteobacteria</taxon>
        <taxon>Hyphomicrobiales</taxon>
        <taxon>Devosiaceae</taxon>
        <taxon>Paradevosia</taxon>
    </lineage>
</organism>
<evidence type="ECO:0000259" key="10">
    <source>
        <dbReference type="Pfam" id="PF21082"/>
    </source>
</evidence>
<protein>
    <recommendedName>
        <fullName evidence="7">Small-conductance mechanosensitive channel</fullName>
    </recommendedName>
</protein>
<dbReference type="InterPro" id="IPR006685">
    <property type="entry name" value="MscS_channel_2nd"/>
</dbReference>
<dbReference type="SUPFAM" id="SSF50182">
    <property type="entry name" value="Sm-like ribonucleoproteins"/>
    <property type="match status" value="1"/>
</dbReference>
<dbReference type="Proteomes" id="UP001156140">
    <property type="component" value="Unassembled WGS sequence"/>
</dbReference>
<comment type="caution">
    <text evidence="12">The sequence shown here is derived from an EMBL/GenBank/DDBJ whole genome shotgun (WGS) entry which is preliminary data.</text>
</comment>
<dbReference type="SUPFAM" id="SSF82689">
    <property type="entry name" value="Mechanosensitive channel protein MscS (YggB), C-terminal domain"/>
    <property type="match status" value="1"/>
</dbReference>
<keyword evidence="3" id="KW-1003">Cell membrane</keyword>
<feature type="domain" description="Mechanosensitive ion channel MscS C-terminal" evidence="10">
    <location>
        <begin position="183"/>
        <end position="246"/>
    </location>
</feature>
<dbReference type="Pfam" id="PF05552">
    <property type="entry name" value="MS_channel_1st_1"/>
    <property type="match status" value="1"/>
</dbReference>
<name>A0AA41QQD2_9HYPH</name>
<keyword evidence="7" id="KW-0813">Transport</keyword>
<evidence type="ECO:0000313" key="12">
    <source>
        <dbReference type="EMBL" id="MCI0127731.1"/>
    </source>
</evidence>
<dbReference type="InterPro" id="IPR023408">
    <property type="entry name" value="MscS_beta-dom_sf"/>
</dbReference>
<evidence type="ECO:0000256" key="6">
    <source>
        <dbReference type="ARBA" id="ARBA00023136"/>
    </source>
</evidence>
<evidence type="ECO:0000256" key="3">
    <source>
        <dbReference type="ARBA" id="ARBA00022475"/>
    </source>
</evidence>
<dbReference type="Gene3D" id="3.30.70.100">
    <property type="match status" value="1"/>
</dbReference>
<keyword evidence="7" id="KW-0407">Ion channel</keyword>
<dbReference type="InterPro" id="IPR045275">
    <property type="entry name" value="MscS_archaea/bacteria_type"/>
</dbReference>
<comment type="subcellular location">
    <subcellularLocation>
        <location evidence="7">Cell inner membrane</location>
        <topology evidence="7">Multi-pass membrane protein</topology>
    </subcellularLocation>
    <subcellularLocation>
        <location evidence="1">Cell membrane</location>
        <topology evidence="1">Multi-pass membrane protein</topology>
    </subcellularLocation>
</comment>
<keyword evidence="7" id="KW-0997">Cell inner membrane</keyword>
<dbReference type="Pfam" id="PF00924">
    <property type="entry name" value="MS_channel_2nd"/>
    <property type="match status" value="1"/>
</dbReference>
<comment type="similarity">
    <text evidence="2 7">Belongs to the MscS (TC 1.A.23) family.</text>
</comment>
<evidence type="ECO:0000256" key="2">
    <source>
        <dbReference type="ARBA" id="ARBA00008017"/>
    </source>
</evidence>
<feature type="transmembrane region" description="Helical" evidence="7">
    <location>
        <begin position="92"/>
        <end position="123"/>
    </location>
</feature>
<dbReference type="InterPro" id="IPR049142">
    <property type="entry name" value="MS_channel_1st"/>
</dbReference>
<evidence type="ECO:0000313" key="13">
    <source>
        <dbReference type="Proteomes" id="UP001156140"/>
    </source>
</evidence>
<feature type="region of interest" description="Disordered" evidence="8">
    <location>
        <begin position="263"/>
        <end position="283"/>
    </location>
</feature>
<dbReference type="InterPro" id="IPR008910">
    <property type="entry name" value="MSC_TM_helix"/>
</dbReference>
<comment type="subunit">
    <text evidence="7">Homoheptamer.</text>
</comment>
<feature type="transmembrane region" description="Helical" evidence="7">
    <location>
        <begin position="20"/>
        <end position="40"/>
    </location>
</feature>
<accession>A0AA41QQD2</accession>
<reference evidence="12" key="1">
    <citation type="submission" date="2022-03" db="EMBL/GenBank/DDBJ databases">
        <title>The complete genome sequence of a Methyloterrigena soli.</title>
        <authorList>
            <person name="Zi Z."/>
        </authorList>
    </citation>
    <scope>NUCLEOTIDE SEQUENCE</scope>
    <source>
        <strain evidence="12">M48</strain>
    </source>
</reference>
<evidence type="ECO:0000256" key="7">
    <source>
        <dbReference type="RuleBase" id="RU369025"/>
    </source>
</evidence>
<feature type="domain" description="Mechanosensitive ion channel transmembrane helices 2/3" evidence="11">
    <location>
        <begin position="68"/>
        <end position="108"/>
    </location>
</feature>
<dbReference type="InterPro" id="IPR011066">
    <property type="entry name" value="MscS_channel_C_sf"/>
</dbReference>
<dbReference type="PANTHER" id="PTHR30221:SF8">
    <property type="entry name" value="SMALL-CONDUCTANCE MECHANOSENSITIVE CHANNEL"/>
    <property type="match status" value="1"/>
</dbReference>
<evidence type="ECO:0000256" key="5">
    <source>
        <dbReference type="ARBA" id="ARBA00022989"/>
    </source>
</evidence>
<dbReference type="GO" id="GO:0005886">
    <property type="term" value="C:plasma membrane"/>
    <property type="evidence" value="ECO:0007669"/>
    <property type="project" value="UniProtKB-SubCell"/>
</dbReference>
<gene>
    <name evidence="12" type="ORF">ML536_12935</name>
</gene>
<dbReference type="SUPFAM" id="SSF82861">
    <property type="entry name" value="Mechanosensitive channel protein MscS (YggB), transmembrane region"/>
    <property type="match status" value="1"/>
</dbReference>
<comment type="function">
    <text evidence="7">Mechanosensitive channel that participates in the regulation of osmotic pressure changes within the cell, opening in response to stretch forces in the membrane lipid bilayer, without the need for other proteins. Contributes to normal resistance to hypoosmotic shock. Forms an ion channel of 1.0 nanosiemens conductance with a slight preference for anions.</text>
</comment>
<evidence type="ECO:0000256" key="1">
    <source>
        <dbReference type="ARBA" id="ARBA00004651"/>
    </source>
</evidence>
<dbReference type="EMBL" id="JALAZD010000001">
    <property type="protein sequence ID" value="MCI0127731.1"/>
    <property type="molecule type" value="Genomic_DNA"/>
</dbReference>
<proteinExistence type="inferred from homology"/>
<evidence type="ECO:0000259" key="11">
    <source>
        <dbReference type="Pfam" id="PF21088"/>
    </source>
</evidence>
<keyword evidence="4 7" id="KW-0812">Transmembrane</keyword>
<dbReference type="Gene3D" id="1.10.287.1260">
    <property type="match status" value="1"/>
</dbReference>
<dbReference type="InterPro" id="IPR010920">
    <property type="entry name" value="LSM_dom_sf"/>
</dbReference>
<keyword evidence="6 7" id="KW-0472">Membrane</keyword>
<comment type="caution">
    <text evidence="7">Lacks conserved residue(s) required for the propagation of feature annotation.</text>
</comment>
<dbReference type="InterPro" id="IPR049278">
    <property type="entry name" value="MS_channel_C"/>
</dbReference>
<dbReference type="PANTHER" id="PTHR30221">
    <property type="entry name" value="SMALL-CONDUCTANCE MECHANOSENSITIVE CHANNEL"/>
    <property type="match status" value="1"/>
</dbReference>
<keyword evidence="13" id="KW-1185">Reference proteome</keyword>
<keyword evidence="5 7" id="KW-1133">Transmembrane helix</keyword>
<dbReference type="GO" id="GO:0008381">
    <property type="term" value="F:mechanosensitive monoatomic ion channel activity"/>
    <property type="evidence" value="ECO:0007669"/>
    <property type="project" value="InterPro"/>
</dbReference>
<feature type="domain" description="Mechanosensitive ion channel MscS" evidence="9">
    <location>
        <begin position="109"/>
        <end position="176"/>
    </location>
</feature>
<dbReference type="AlphaFoldDB" id="A0AA41QQD2"/>
<dbReference type="Pfam" id="PF21082">
    <property type="entry name" value="MS_channel_3rd"/>
    <property type="match status" value="1"/>
</dbReference>
<dbReference type="InterPro" id="IPR011014">
    <property type="entry name" value="MscS_channel_TM-2"/>
</dbReference>